<comment type="caution">
    <text evidence="1">The sequence shown here is derived from an EMBL/GenBank/DDBJ whole genome shotgun (WGS) entry which is preliminary data.</text>
</comment>
<name>A0A834SC45_9FABA</name>
<dbReference type="Pfam" id="PF08284">
    <property type="entry name" value="RVP_2"/>
    <property type="match status" value="1"/>
</dbReference>
<dbReference type="OrthoDB" id="1436782at2759"/>
<evidence type="ECO:0000313" key="2">
    <source>
        <dbReference type="Proteomes" id="UP000634136"/>
    </source>
</evidence>
<dbReference type="EMBL" id="JAAIUW010000211">
    <property type="protein sequence ID" value="KAF7800708.1"/>
    <property type="molecule type" value="Genomic_DNA"/>
</dbReference>
<organism evidence="1 2">
    <name type="scientific">Senna tora</name>
    <dbReference type="NCBI Taxonomy" id="362788"/>
    <lineage>
        <taxon>Eukaryota</taxon>
        <taxon>Viridiplantae</taxon>
        <taxon>Streptophyta</taxon>
        <taxon>Embryophyta</taxon>
        <taxon>Tracheophyta</taxon>
        <taxon>Spermatophyta</taxon>
        <taxon>Magnoliopsida</taxon>
        <taxon>eudicotyledons</taxon>
        <taxon>Gunneridae</taxon>
        <taxon>Pentapetalae</taxon>
        <taxon>rosids</taxon>
        <taxon>fabids</taxon>
        <taxon>Fabales</taxon>
        <taxon>Fabaceae</taxon>
        <taxon>Caesalpinioideae</taxon>
        <taxon>Cassia clade</taxon>
        <taxon>Senna</taxon>
    </lineage>
</organism>
<evidence type="ECO:0000313" key="1">
    <source>
        <dbReference type="EMBL" id="KAF7800708.1"/>
    </source>
</evidence>
<dbReference type="CDD" id="cd00303">
    <property type="entry name" value="retropepsin_like"/>
    <property type="match status" value="1"/>
</dbReference>
<dbReference type="Gene3D" id="2.40.70.10">
    <property type="entry name" value="Acid Proteases"/>
    <property type="match status" value="1"/>
</dbReference>
<sequence>MREMAVAMKRQADAATQMMQHIQEERNEWAPGECVVTSLACLNCPIVVDNRCFEIDLIRLNLSGIDVILGMNWLSENNVVFNCCEKPVMFIDTKPVRKRNEEKI</sequence>
<proteinExistence type="predicted"/>
<dbReference type="InterPro" id="IPR021109">
    <property type="entry name" value="Peptidase_aspartic_dom_sf"/>
</dbReference>
<reference evidence="1" key="1">
    <citation type="submission" date="2020-09" db="EMBL/GenBank/DDBJ databases">
        <title>Genome-Enabled Discovery of Anthraquinone Biosynthesis in Senna tora.</title>
        <authorList>
            <person name="Kang S.-H."/>
            <person name="Pandey R.P."/>
            <person name="Lee C.-M."/>
            <person name="Sim J.-S."/>
            <person name="Jeong J.-T."/>
            <person name="Choi B.-S."/>
            <person name="Jung M."/>
            <person name="Ginzburg D."/>
            <person name="Zhao K."/>
            <person name="Won S.Y."/>
            <person name="Oh T.-J."/>
            <person name="Yu Y."/>
            <person name="Kim N.-H."/>
            <person name="Lee O.R."/>
            <person name="Lee T.-H."/>
            <person name="Bashyal P."/>
            <person name="Kim T.-S."/>
            <person name="Lee W.-H."/>
            <person name="Kawkins C."/>
            <person name="Kim C.-K."/>
            <person name="Kim J.S."/>
            <person name="Ahn B.O."/>
            <person name="Rhee S.Y."/>
            <person name="Sohng J.K."/>
        </authorList>
    </citation>
    <scope>NUCLEOTIDE SEQUENCE</scope>
    <source>
        <tissue evidence="1">Leaf</tissue>
    </source>
</reference>
<gene>
    <name evidence="1" type="ORF">G2W53_044803</name>
</gene>
<keyword evidence="2" id="KW-1185">Reference proteome</keyword>
<accession>A0A834SC45</accession>
<dbReference type="Proteomes" id="UP000634136">
    <property type="component" value="Unassembled WGS sequence"/>
</dbReference>
<dbReference type="AlphaFoldDB" id="A0A834SC45"/>
<protein>
    <submittedName>
        <fullName evidence="1">Transposon Ty3-I Gag-Pol polyprotein</fullName>
    </submittedName>
</protein>